<dbReference type="InterPro" id="IPR001789">
    <property type="entry name" value="Sig_transdc_resp-reg_receiver"/>
</dbReference>
<feature type="domain" description="HTH luxR-type" evidence="8">
    <location>
        <begin position="767"/>
        <end position="832"/>
    </location>
</feature>
<dbReference type="OrthoDB" id="9759607at2"/>
<dbReference type="CDD" id="cd00130">
    <property type="entry name" value="PAS"/>
    <property type="match status" value="1"/>
</dbReference>
<dbReference type="SUPFAM" id="SSF55785">
    <property type="entry name" value="PYP-like sensor domain (PAS domain)"/>
    <property type="match status" value="1"/>
</dbReference>
<dbReference type="SMART" id="SM00421">
    <property type="entry name" value="HTH_LUXR"/>
    <property type="match status" value="1"/>
</dbReference>
<dbReference type="PROSITE" id="PS50043">
    <property type="entry name" value="HTH_LUXR_2"/>
    <property type="match status" value="1"/>
</dbReference>
<dbReference type="EMBL" id="RBZO01000002">
    <property type="protein sequence ID" value="RKQ18157.1"/>
    <property type="molecule type" value="Genomic_DNA"/>
</dbReference>
<feature type="domain" description="EAL" evidence="11">
    <location>
        <begin position="480"/>
        <end position="735"/>
    </location>
</feature>
<name>A0A494Z807_9BACI</name>
<dbReference type="PROSITE" id="PS50887">
    <property type="entry name" value="GGDEF"/>
    <property type="match status" value="1"/>
</dbReference>
<evidence type="ECO:0000313" key="14">
    <source>
        <dbReference type="Proteomes" id="UP000281813"/>
    </source>
</evidence>
<dbReference type="SUPFAM" id="SSF52172">
    <property type="entry name" value="CheY-like"/>
    <property type="match status" value="1"/>
</dbReference>
<keyword evidence="6" id="KW-0597">Phosphoprotein</keyword>
<evidence type="ECO:0000256" key="6">
    <source>
        <dbReference type="PROSITE-ProRule" id="PRU00169"/>
    </source>
</evidence>
<dbReference type="SUPFAM" id="SSF46894">
    <property type="entry name" value="C-terminal effector domain of the bipartite response regulators"/>
    <property type="match status" value="1"/>
</dbReference>
<dbReference type="PROSITE" id="PS00622">
    <property type="entry name" value="HTH_LUXR_1"/>
    <property type="match status" value="1"/>
</dbReference>
<keyword evidence="3" id="KW-0805">Transcription regulation</keyword>
<keyword evidence="5" id="KW-0804">Transcription</keyword>
<dbReference type="Pfam" id="PF00196">
    <property type="entry name" value="GerE"/>
    <property type="match status" value="1"/>
</dbReference>
<evidence type="ECO:0000259" key="10">
    <source>
        <dbReference type="PROSITE" id="PS50112"/>
    </source>
</evidence>
<dbReference type="InterPro" id="IPR035965">
    <property type="entry name" value="PAS-like_dom_sf"/>
</dbReference>
<keyword evidence="7" id="KW-0175">Coiled coil</keyword>
<protein>
    <submittedName>
        <fullName evidence="13">EAL domain-containing protein</fullName>
    </submittedName>
</protein>
<dbReference type="SMART" id="SM00091">
    <property type="entry name" value="PAS"/>
    <property type="match status" value="1"/>
</dbReference>
<keyword evidence="2" id="KW-0902">Two-component regulatory system</keyword>
<dbReference type="InterPro" id="IPR016032">
    <property type="entry name" value="Sig_transdc_resp-reg_C-effctor"/>
</dbReference>
<dbReference type="InterPro" id="IPR036388">
    <property type="entry name" value="WH-like_DNA-bd_sf"/>
</dbReference>
<gene>
    <name evidence="13" type="ORF">D8M05_01775</name>
</gene>
<evidence type="ECO:0000256" key="3">
    <source>
        <dbReference type="ARBA" id="ARBA00023015"/>
    </source>
</evidence>
<dbReference type="InterPro" id="IPR043128">
    <property type="entry name" value="Rev_trsase/Diguanyl_cyclase"/>
</dbReference>
<dbReference type="GO" id="GO:0006355">
    <property type="term" value="P:regulation of DNA-templated transcription"/>
    <property type="evidence" value="ECO:0007669"/>
    <property type="project" value="InterPro"/>
</dbReference>
<comment type="subcellular location">
    <subcellularLocation>
        <location evidence="1">Cytoplasm</location>
    </subcellularLocation>
</comment>
<feature type="coiled-coil region" evidence="7">
    <location>
        <begin position="155"/>
        <end position="182"/>
    </location>
</feature>
<dbReference type="PANTHER" id="PTHR44757:SF2">
    <property type="entry name" value="BIOFILM ARCHITECTURE MAINTENANCE PROTEIN MBAA"/>
    <property type="match status" value="1"/>
</dbReference>
<evidence type="ECO:0000259" key="11">
    <source>
        <dbReference type="PROSITE" id="PS50883"/>
    </source>
</evidence>
<keyword evidence="4" id="KW-0238">DNA-binding</keyword>
<evidence type="ECO:0000256" key="4">
    <source>
        <dbReference type="ARBA" id="ARBA00023125"/>
    </source>
</evidence>
<dbReference type="InterPro" id="IPR011006">
    <property type="entry name" value="CheY-like_superfamily"/>
</dbReference>
<dbReference type="GO" id="GO:0000160">
    <property type="term" value="P:phosphorelay signal transduction system"/>
    <property type="evidence" value="ECO:0007669"/>
    <property type="project" value="UniProtKB-KW"/>
</dbReference>
<evidence type="ECO:0000256" key="7">
    <source>
        <dbReference type="SAM" id="Coils"/>
    </source>
</evidence>
<dbReference type="InterPro" id="IPR035919">
    <property type="entry name" value="EAL_sf"/>
</dbReference>
<dbReference type="SMART" id="SM00267">
    <property type="entry name" value="GGDEF"/>
    <property type="match status" value="1"/>
</dbReference>
<dbReference type="InterPro" id="IPR000014">
    <property type="entry name" value="PAS"/>
</dbReference>
<evidence type="ECO:0000256" key="1">
    <source>
        <dbReference type="ARBA" id="ARBA00004496"/>
    </source>
</evidence>
<dbReference type="Pfam" id="PF00563">
    <property type="entry name" value="EAL"/>
    <property type="match status" value="1"/>
</dbReference>
<proteinExistence type="predicted"/>
<organism evidence="13 14">
    <name type="scientific">Oceanobacillus bengalensis</name>
    <dbReference type="NCBI Taxonomy" id="1435466"/>
    <lineage>
        <taxon>Bacteria</taxon>
        <taxon>Bacillati</taxon>
        <taxon>Bacillota</taxon>
        <taxon>Bacilli</taxon>
        <taxon>Bacillales</taxon>
        <taxon>Bacillaceae</taxon>
        <taxon>Oceanobacillus</taxon>
    </lineage>
</organism>
<dbReference type="SUPFAM" id="SSF141868">
    <property type="entry name" value="EAL domain-like"/>
    <property type="match status" value="1"/>
</dbReference>
<dbReference type="PANTHER" id="PTHR44757">
    <property type="entry name" value="DIGUANYLATE CYCLASE DGCP"/>
    <property type="match status" value="1"/>
</dbReference>
<evidence type="ECO:0000259" key="9">
    <source>
        <dbReference type="PROSITE" id="PS50110"/>
    </source>
</evidence>
<evidence type="ECO:0000256" key="5">
    <source>
        <dbReference type="ARBA" id="ARBA00023163"/>
    </source>
</evidence>
<dbReference type="Gene3D" id="3.30.70.270">
    <property type="match status" value="1"/>
</dbReference>
<evidence type="ECO:0000313" key="13">
    <source>
        <dbReference type="EMBL" id="RKQ18157.1"/>
    </source>
</evidence>
<dbReference type="FunFam" id="3.30.70.270:FF:000001">
    <property type="entry name" value="Diguanylate cyclase domain protein"/>
    <property type="match status" value="1"/>
</dbReference>
<dbReference type="NCBIfam" id="TIGR00254">
    <property type="entry name" value="GGDEF"/>
    <property type="match status" value="1"/>
</dbReference>
<dbReference type="Gene3D" id="3.40.50.2300">
    <property type="match status" value="1"/>
</dbReference>
<feature type="domain" description="PAS" evidence="10">
    <location>
        <begin position="178"/>
        <end position="233"/>
    </location>
</feature>
<dbReference type="SMART" id="SM00448">
    <property type="entry name" value="REC"/>
    <property type="match status" value="1"/>
</dbReference>
<dbReference type="NCBIfam" id="TIGR00229">
    <property type="entry name" value="sensory_box"/>
    <property type="match status" value="1"/>
</dbReference>
<keyword evidence="14" id="KW-1185">Reference proteome</keyword>
<dbReference type="Proteomes" id="UP000281813">
    <property type="component" value="Unassembled WGS sequence"/>
</dbReference>
<feature type="modified residue" description="4-aspartylphosphate" evidence="6">
    <location>
        <position position="71"/>
    </location>
</feature>
<dbReference type="Gene3D" id="3.20.20.450">
    <property type="entry name" value="EAL domain"/>
    <property type="match status" value="1"/>
</dbReference>
<reference evidence="13 14" key="1">
    <citation type="journal article" date="2015" name="Antonie Van Leeuwenhoek">
        <title>Oceanobacillus bengalensis sp. nov., a bacterium isolated from seawater of the Bay of Bengal.</title>
        <authorList>
            <person name="Yongchang O."/>
            <person name="Xiang W."/>
            <person name="Wang G."/>
        </authorList>
    </citation>
    <scope>NUCLEOTIDE SEQUENCE [LARGE SCALE GENOMIC DNA]</scope>
    <source>
        <strain evidence="13 14">MCCC 1K00260</strain>
    </source>
</reference>
<feature type="domain" description="Response regulatory" evidence="9">
    <location>
        <begin position="22"/>
        <end position="139"/>
    </location>
</feature>
<dbReference type="SMART" id="SM00052">
    <property type="entry name" value="EAL"/>
    <property type="match status" value="1"/>
</dbReference>
<feature type="domain" description="GGDEF" evidence="12">
    <location>
        <begin position="339"/>
        <end position="471"/>
    </location>
</feature>
<dbReference type="InterPro" id="IPR000160">
    <property type="entry name" value="GGDEF_dom"/>
</dbReference>
<dbReference type="CDD" id="cd06170">
    <property type="entry name" value="LuxR_C_like"/>
    <property type="match status" value="1"/>
</dbReference>
<dbReference type="SUPFAM" id="SSF55073">
    <property type="entry name" value="Nucleotide cyclase"/>
    <property type="match status" value="1"/>
</dbReference>
<dbReference type="GO" id="GO:0005737">
    <property type="term" value="C:cytoplasm"/>
    <property type="evidence" value="ECO:0007669"/>
    <property type="project" value="UniProtKB-SubCell"/>
</dbReference>
<dbReference type="CDD" id="cd01948">
    <property type="entry name" value="EAL"/>
    <property type="match status" value="1"/>
</dbReference>
<dbReference type="Pfam" id="PF00072">
    <property type="entry name" value="Response_reg"/>
    <property type="match status" value="1"/>
</dbReference>
<dbReference type="InterPro" id="IPR000792">
    <property type="entry name" value="Tscrpt_reg_LuxR_C"/>
</dbReference>
<accession>A0A494Z807</accession>
<dbReference type="PROSITE" id="PS50883">
    <property type="entry name" value="EAL"/>
    <property type="match status" value="1"/>
</dbReference>
<dbReference type="GO" id="GO:0003677">
    <property type="term" value="F:DNA binding"/>
    <property type="evidence" value="ECO:0007669"/>
    <property type="project" value="UniProtKB-KW"/>
</dbReference>
<dbReference type="InterPro" id="IPR029787">
    <property type="entry name" value="Nucleotide_cyclase"/>
</dbReference>
<dbReference type="InterPro" id="IPR001633">
    <property type="entry name" value="EAL_dom"/>
</dbReference>
<dbReference type="PROSITE" id="PS50110">
    <property type="entry name" value="RESPONSE_REGULATORY"/>
    <property type="match status" value="1"/>
</dbReference>
<dbReference type="Gene3D" id="1.10.10.10">
    <property type="entry name" value="Winged helix-like DNA-binding domain superfamily/Winged helix DNA-binding domain"/>
    <property type="match status" value="1"/>
</dbReference>
<dbReference type="PROSITE" id="PS50112">
    <property type="entry name" value="PAS"/>
    <property type="match status" value="1"/>
</dbReference>
<dbReference type="Gene3D" id="3.30.450.20">
    <property type="entry name" value="PAS domain"/>
    <property type="match status" value="1"/>
</dbReference>
<evidence type="ECO:0000256" key="2">
    <source>
        <dbReference type="ARBA" id="ARBA00023012"/>
    </source>
</evidence>
<evidence type="ECO:0000259" key="8">
    <source>
        <dbReference type="PROSITE" id="PS50043"/>
    </source>
</evidence>
<dbReference type="AlphaFoldDB" id="A0A494Z807"/>
<dbReference type="InterPro" id="IPR052155">
    <property type="entry name" value="Biofilm_reg_signaling"/>
</dbReference>
<comment type="caution">
    <text evidence="13">The sequence shown here is derived from an EMBL/GenBank/DDBJ whole genome shotgun (WGS) entry which is preliminary data.</text>
</comment>
<dbReference type="CDD" id="cd01949">
    <property type="entry name" value="GGDEF"/>
    <property type="match status" value="1"/>
</dbReference>
<dbReference type="PRINTS" id="PR00038">
    <property type="entry name" value="HTHLUXR"/>
</dbReference>
<dbReference type="Pfam" id="PF00990">
    <property type="entry name" value="GGDEF"/>
    <property type="match status" value="1"/>
</dbReference>
<dbReference type="Pfam" id="PF13426">
    <property type="entry name" value="PAS_9"/>
    <property type="match status" value="1"/>
</dbReference>
<evidence type="ECO:0000259" key="12">
    <source>
        <dbReference type="PROSITE" id="PS50887"/>
    </source>
</evidence>
<sequence length="837" mass="95775">MCRNCVVLWERESTMHDNEKINILLVDDRPENLLAIEAIIEKEEYNLVKASSGEEALKFLLKNTFAVILLDVQMPGMDGFSTAKIIKAREKTKNIPILFITANNLESEHIFMGYSVGAIDYILKPVDPLILKAKVEGFVGIYKMRQQLITQATTLAEKTTELEAANKELSELAVKLRLSETLANVISETSKDSMLILDENGTIIKVNPSVRQMFQYSEDELIGKNIRILFTEDTANRYIEKVFDTIQTFGTLRGFDHQKEVSINRKDETSIIVDLQFGLKFLQDRYIVACTIRDITEQKENEALIKKMAYYDALTTLPNRRAWRETVIDFLQIAKSANQSLGIMFLDMDRFKNINDSLGNQMGDRVLQKIAKRIVTTLSEEDYVARISGDKFAILLANTNRDSALVAADRIRDAFRQALVINNYELYLTMSIGLSIFPYDGEDYSELVKNADAALYHAKEIGQNNYHVFHAGMNIQSYRSFMMQNELYKAIDRKEFEILYQPRINVKTGKVESAEAMIRWNHLNWGSILPKEFIPLAEQTGQIVAIDKWVLESVCHQLKEWKKAGMAPIRIAFHFSAQQFLQTDVVDDMKRILKETNVSPNLLEIKITESALLNNEKFSKSTLQHLMDLGICISIDDFGTGYSSLHYLKELPVSILKVDRSFVQGIMDKKSKNRAIITGIISLAKALKLSIIAEGVETEEQFEFFKLHECDEVQGYLFSPPAQRPIFEKMIVDGKYEVKSTDKPPVTMEEKRERLQKSNPVPQALKKLKEMYTISQRELEVFELILAGLSNKEISQRLFISEHTVKNHISHIFQKLVVTDRAQAMALVYRYCISDGE</sequence>